<gene>
    <name evidence="2" type="ORF">CC117_27415</name>
</gene>
<keyword evidence="3" id="KW-1185">Reference proteome</keyword>
<comment type="caution">
    <text evidence="2">The sequence shown here is derived from an EMBL/GenBank/DDBJ whole genome shotgun (WGS) entry which is preliminary data.</text>
</comment>
<organism evidence="2 3">
    <name type="scientific">Parafrankia colletiae</name>
    <dbReference type="NCBI Taxonomy" id="573497"/>
    <lineage>
        <taxon>Bacteria</taxon>
        <taxon>Bacillati</taxon>
        <taxon>Actinomycetota</taxon>
        <taxon>Actinomycetes</taxon>
        <taxon>Frankiales</taxon>
        <taxon>Frankiaceae</taxon>
        <taxon>Parafrankia</taxon>
    </lineage>
</organism>
<reference evidence="3" key="1">
    <citation type="submission" date="2016-07" db="EMBL/GenBank/DDBJ databases">
        <title>Sequence Frankia sp. strain CcI1.17.</title>
        <authorList>
            <person name="Ghodhbane-Gtari F."/>
            <person name="Swanson E."/>
            <person name="Gueddou A."/>
            <person name="Morris K."/>
            <person name="Hezbri K."/>
            <person name="Ktari A."/>
            <person name="Nouioui I."/>
            <person name="Abebe-Akele F."/>
            <person name="Simpson S."/>
            <person name="Thomas K."/>
            <person name="Gtari M."/>
            <person name="Tisa L.S."/>
            <person name="Hurst S."/>
        </authorList>
    </citation>
    <scope>NUCLEOTIDE SEQUENCE [LARGE SCALE GENOMIC DNA]</scope>
    <source>
        <strain evidence="3">Cc1.17</strain>
    </source>
</reference>
<name>A0A1S1QA71_9ACTN</name>
<dbReference type="OrthoDB" id="9890783at2"/>
<feature type="region of interest" description="Disordered" evidence="1">
    <location>
        <begin position="28"/>
        <end position="88"/>
    </location>
</feature>
<proteinExistence type="predicted"/>
<accession>A0A1S1QA71</accession>
<dbReference type="Proteomes" id="UP000179627">
    <property type="component" value="Unassembled WGS sequence"/>
</dbReference>
<dbReference type="EMBL" id="MBLM01000149">
    <property type="protein sequence ID" value="OHV30860.1"/>
    <property type="molecule type" value="Genomic_DNA"/>
</dbReference>
<evidence type="ECO:0000256" key="1">
    <source>
        <dbReference type="SAM" id="MobiDB-lite"/>
    </source>
</evidence>
<dbReference type="AlphaFoldDB" id="A0A1S1QA71"/>
<protein>
    <submittedName>
        <fullName evidence="2">Uncharacterized protein</fullName>
    </submittedName>
</protein>
<evidence type="ECO:0000313" key="2">
    <source>
        <dbReference type="EMBL" id="OHV30860.1"/>
    </source>
</evidence>
<sequence length="88" mass="9776">MDTDPLMYVTEVANRLCLTASSWRAYVADGTAPAPDDPDLDRPANRRRPRWRASTVDAWREQWRPRIRSQGAQAATASGEAGEPASPH</sequence>
<evidence type="ECO:0000313" key="3">
    <source>
        <dbReference type="Proteomes" id="UP000179627"/>
    </source>
</evidence>